<evidence type="ECO:0000313" key="2">
    <source>
        <dbReference type="EMBL" id="CCG46570.1"/>
    </source>
</evidence>
<dbReference type="KEGG" id="hhd:HBHAL_4228"/>
<keyword evidence="3" id="KW-1185">Reference proteome</keyword>
<gene>
    <name evidence="2" type="ordered locus">HBHAL_4228</name>
</gene>
<feature type="transmembrane region" description="Helical" evidence="1">
    <location>
        <begin position="7"/>
        <end position="28"/>
    </location>
</feature>
<name>I0JR00_HALH3</name>
<dbReference type="AlphaFoldDB" id="I0JR00"/>
<dbReference type="PATRIC" id="fig|866895.3.peg.3261"/>
<organism evidence="2 3">
    <name type="scientific">Halobacillus halophilus (strain ATCC 35676 / DSM 2266 / JCM 20832 / KCTC 3685 / LMG 17431 / NBRC 102448 / NCIMB 2269)</name>
    <name type="common">Sporosarcina halophila</name>
    <dbReference type="NCBI Taxonomy" id="866895"/>
    <lineage>
        <taxon>Bacteria</taxon>
        <taxon>Bacillati</taxon>
        <taxon>Bacillota</taxon>
        <taxon>Bacilli</taxon>
        <taxon>Bacillales</taxon>
        <taxon>Bacillaceae</taxon>
        <taxon>Halobacillus</taxon>
    </lineage>
</organism>
<dbReference type="Proteomes" id="UP000007397">
    <property type="component" value="Chromosome"/>
</dbReference>
<proteinExistence type="predicted"/>
<keyword evidence="1" id="KW-1133">Transmembrane helix</keyword>
<keyword evidence="1" id="KW-0472">Membrane</keyword>
<feature type="transmembrane region" description="Helical" evidence="1">
    <location>
        <begin position="34"/>
        <end position="59"/>
    </location>
</feature>
<dbReference type="STRING" id="866895.HBHAL_4228"/>
<protein>
    <submittedName>
        <fullName evidence="2">Uncharacterized protein</fullName>
    </submittedName>
</protein>
<dbReference type="EMBL" id="HE717023">
    <property type="protein sequence ID" value="CCG46570.1"/>
    <property type="molecule type" value="Genomic_DNA"/>
</dbReference>
<reference evidence="2 3" key="1">
    <citation type="journal article" date="2013" name="Environ. Microbiol.">
        <title>Chloride and organic osmolytes: a hybrid strategy to cope with elevated salinities by the moderately halophilic, chloride-dependent bacterium Halobacillus halophilus.</title>
        <authorList>
            <person name="Saum S.H."/>
            <person name="Pfeiffer F."/>
            <person name="Palm P."/>
            <person name="Rampp M."/>
            <person name="Schuster S.C."/>
            <person name="Muller V."/>
            <person name="Oesterhelt D."/>
        </authorList>
    </citation>
    <scope>NUCLEOTIDE SEQUENCE [LARGE SCALE GENOMIC DNA]</scope>
    <source>
        <strain evidence="3">ATCC 35676 / DSM 2266 / JCM 20832 / KCTC 3685 / LMG 17431 / NBRC 102448 / NCIMB 2269</strain>
    </source>
</reference>
<dbReference type="HOGENOM" id="CLU_2770151_0_0_9"/>
<evidence type="ECO:0000313" key="3">
    <source>
        <dbReference type="Proteomes" id="UP000007397"/>
    </source>
</evidence>
<dbReference type="RefSeq" id="WP_014644458.1">
    <property type="nucleotide sequence ID" value="NC_017668.1"/>
</dbReference>
<keyword evidence="1" id="KW-0812">Transmembrane</keyword>
<evidence type="ECO:0000256" key="1">
    <source>
        <dbReference type="SAM" id="Phobius"/>
    </source>
</evidence>
<sequence length="69" mass="7752">MPKKLTSLSGAFSGWPLYYVSLILFTFLDQLGDYIFGISDFIMKTASVGLIVVFSFALAKEARKERKHS</sequence>
<accession>I0JR00</accession>